<evidence type="ECO:0000256" key="1">
    <source>
        <dbReference type="SAM" id="Phobius"/>
    </source>
</evidence>
<proteinExistence type="predicted"/>
<organism evidence="2 3">
    <name type="scientific">Portunus trituberculatus</name>
    <name type="common">Swimming crab</name>
    <name type="synonym">Neptunus trituberculatus</name>
    <dbReference type="NCBI Taxonomy" id="210409"/>
    <lineage>
        <taxon>Eukaryota</taxon>
        <taxon>Metazoa</taxon>
        <taxon>Ecdysozoa</taxon>
        <taxon>Arthropoda</taxon>
        <taxon>Crustacea</taxon>
        <taxon>Multicrustacea</taxon>
        <taxon>Malacostraca</taxon>
        <taxon>Eumalacostraca</taxon>
        <taxon>Eucarida</taxon>
        <taxon>Decapoda</taxon>
        <taxon>Pleocyemata</taxon>
        <taxon>Brachyura</taxon>
        <taxon>Eubrachyura</taxon>
        <taxon>Portunoidea</taxon>
        <taxon>Portunidae</taxon>
        <taxon>Portuninae</taxon>
        <taxon>Portunus</taxon>
    </lineage>
</organism>
<keyword evidence="1" id="KW-1133">Transmembrane helix</keyword>
<keyword evidence="3" id="KW-1185">Reference proteome</keyword>
<reference evidence="2 3" key="1">
    <citation type="submission" date="2019-05" db="EMBL/GenBank/DDBJ databases">
        <title>Another draft genome of Portunus trituberculatus and its Hox gene families provides insights of decapod evolution.</title>
        <authorList>
            <person name="Jeong J.-H."/>
            <person name="Song I."/>
            <person name="Kim S."/>
            <person name="Choi T."/>
            <person name="Kim D."/>
            <person name="Ryu S."/>
            <person name="Kim W."/>
        </authorList>
    </citation>
    <scope>NUCLEOTIDE SEQUENCE [LARGE SCALE GENOMIC DNA]</scope>
    <source>
        <tissue evidence="2">Muscle</tissue>
    </source>
</reference>
<dbReference type="Proteomes" id="UP000324222">
    <property type="component" value="Unassembled WGS sequence"/>
</dbReference>
<comment type="caution">
    <text evidence="2">The sequence shown here is derived from an EMBL/GenBank/DDBJ whole genome shotgun (WGS) entry which is preliminary data.</text>
</comment>
<keyword evidence="1" id="KW-0472">Membrane</keyword>
<dbReference type="EMBL" id="VSRR010006334">
    <property type="protein sequence ID" value="MPC44546.1"/>
    <property type="molecule type" value="Genomic_DNA"/>
</dbReference>
<protein>
    <submittedName>
        <fullName evidence="2">Uncharacterized protein</fullName>
    </submittedName>
</protein>
<evidence type="ECO:0000313" key="3">
    <source>
        <dbReference type="Proteomes" id="UP000324222"/>
    </source>
</evidence>
<sequence length="180" mass="19471">MTLGNVMEEEALMVVVVVMVVVVMVVMVVMVAMVVVAMVLMVVLVEEELGNRGCCRLSGGLSCGGGARPAQRRAFTPAFCLSSFLLFSPRSLLFFTLFHASTVSRRTDPAPREATDRAKSWQRQVKRFGNQRADEQVCSEPTKHCGTGGVGGRDHLARPAMLVLSADKAIKEISRASTLA</sequence>
<accession>A0A5B7FGP4</accession>
<name>A0A5B7FGP4_PORTR</name>
<evidence type="ECO:0000313" key="2">
    <source>
        <dbReference type="EMBL" id="MPC44546.1"/>
    </source>
</evidence>
<gene>
    <name evidence="2" type="ORF">E2C01_038221</name>
</gene>
<feature type="transmembrane region" description="Helical" evidence="1">
    <location>
        <begin position="12"/>
        <end position="45"/>
    </location>
</feature>
<keyword evidence="1" id="KW-0812">Transmembrane</keyword>
<dbReference type="AlphaFoldDB" id="A0A5B7FGP4"/>